<name>Q4SV02_TETNG</name>
<accession>Q4SV02</accession>
<sequence length="416" mass="45991">MGTSRMFRIFVVLGTVFMILLIIIYWDDVGASHLYLHAPVSPGPRTSQPAAVPPRPRASRAPSFLSDIDAFVNQFLEPGTGEPTDQVPVDPGNQTEKAEERYVPRREWKIHPSPVAAELRDRQERRRRLLQDMCANDSVAFPGKNRSFDDIPNKELDHLIVDDRHGIIYCYVPKVACSNWKRIMIVLSEGLLKDGVPQRDPLAIPFPAGPQQQHALHLQQVLEALRQVRQAPHEGETEEVNQISFRARPLRAPHLRLPQQVRAAQRRVLPAFRAGHAASLRQPAHASRLRGRGLRGGRPSLVLPLHPVPPGPSHGGGGALQRALAAGVPALPPLPDPVRLCGPPGDGGGGRGAPPAPLRVDNVVEFPTSSRNLTASSWEADWFGAVPVEVRRKLYKLYEPDFRLFGYGRPDSVLNE</sequence>
<keyword evidence="5 11" id="KW-0735">Signal-anchor</keyword>
<keyword evidence="9 11" id="KW-0325">Glycoprotein</keyword>
<dbReference type="Pfam" id="PF03567">
    <property type="entry name" value="Sulfotransfer_2"/>
    <property type="match status" value="2"/>
</dbReference>
<comment type="similarity">
    <text evidence="2 11">Belongs to the sulfotransferase 2 family.</text>
</comment>
<feature type="transmembrane region" description="Helical" evidence="11">
    <location>
        <begin position="7"/>
        <end position="26"/>
    </location>
</feature>
<dbReference type="GO" id="GO:0030166">
    <property type="term" value="P:proteoglycan biosynthetic process"/>
    <property type="evidence" value="ECO:0007669"/>
    <property type="project" value="TreeGrafter"/>
</dbReference>
<feature type="region of interest" description="Disordered" evidence="12">
    <location>
        <begin position="39"/>
        <end position="60"/>
    </location>
</feature>
<keyword evidence="3 11" id="KW-0808">Transferase</keyword>
<evidence type="ECO:0000256" key="3">
    <source>
        <dbReference type="ARBA" id="ARBA00022679"/>
    </source>
</evidence>
<dbReference type="HOGENOM" id="CLU_043398_1_2_1"/>
<comment type="caution">
    <text evidence="13">The sequence shown here is derived from an EMBL/GenBank/DDBJ whole genome shotgun (WGS) entry which is preliminary data.</text>
</comment>
<evidence type="ECO:0000256" key="7">
    <source>
        <dbReference type="ARBA" id="ARBA00023034"/>
    </source>
</evidence>
<dbReference type="OrthoDB" id="10565269at2759"/>
<keyword evidence="7 11" id="KW-0333">Golgi apparatus</keyword>
<dbReference type="PANTHER" id="PTHR12137">
    <property type="entry name" value="CARBOHYDRATE SULFOTRANSFERASE"/>
    <property type="match status" value="1"/>
</dbReference>
<evidence type="ECO:0000256" key="8">
    <source>
        <dbReference type="ARBA" id="ARBA00023136"/>
    </source>
</evidence>
<dbReference type="EMBL" id="CAAE01013832">
    <property type="protein sequence ID" value="CAF95530.1"/>
    <property type="molecule type" value="Genomic_DNA"/>
</dbReference>
<dbReference type="InterPro" id="IPR018011">
    <property type="entry name" value="Carb_sulfotrans_8-10"/>
</dbReference>
<keyword evidence="6 11" id="KW-1133">Transmembrane helix</keyword>
<evidence type="ECO:0000256" key="12">
    <source>
        <dbReference type="SAM" id="MobiDB-lite"/>
    </source>
</evidence>
<evidence type="ECO:0000256" key="2">
    <source>
        <dbReference type="ARBA" id="ARBA00006339"/>
    </source>
</evidence>
<proteinExistence type="inferred from homology"/>
<dbReference type="GO" id="GO:0016051">
    <property type="term" value="P:carbohydrate biosynthetic process"/>
    <property type="evidence" value="ECO:0007669"/>
    <property type="project" value="InterPro"/>
</dbReference>
<keyword evidence="10 11" id="KW-0119">Carbohydrate metabolism</keyword>
<evidence type="ECO:0000256" key="10">
    <source>
        <dbReference type="ARBA" id="ARBA00023277"/>
    </source>
</evidence>
<protein>
    <recommendedName>
        <fullName evidence="11">Carbohydrate sulfotransferase</fullName>
        <ecNumber evidence="11">2.8.2.-</ecNumber>
    </recommendedName>
</protein>
<organism evidence="13">
    <name type="scientific">Tetraodon nigroviridis</name>
    <name type="common">Spotted green pufferfish</name>
    <name type="synonym">Chelonodon nigroviridis</name>
    <dbReference type="NCBI Taxonomy" id="99883"/>
    <lineage>
        <taxon>Eukaryota</taxon>
        <taxon>Metazoa</taxon>
        <taxon>Chordata</taxon>
        <taxon>Craniata</taxon>
        <taxon>Vertebrata</taxon>
        <taxon>Euteleostomi</taxon>
        <taxon>Actinopterygii</taxon>
        <taxon>Neopterygii</taxon>
        <taxon>Teleostei</taxon>
        <taxon>Neoteleostei</taxon>
        <taxon>Acanthomorphata</taxon>
        <taxon>Eupercaria</taxon>
        <taxon>Tetraodontiformes</taxon>
        <taxon>Tetradontoidea</taxon>
        <taxon>Tetraodontidae</taxon>
        <taxon>Tetraodon</taxon>
    </lineage>
</organism>
<evidence type="ECO:0000256" key="1">
    <source>
        <dbReference type="ARBA" id="ARBA00004323"/>
    </source>
</evidence>
<dbReference type="GO" id="GO:0000139">
    <property type="term" value="C:Golgi membrane"/>
    <property type="evidence" value="ECO:0007669"/>
    <property type="project" value="UniProtKB-SubCell"/>
</dbReference>
<evidence type="ECO:0000313" key="13">
    <source>
        <dbReference type="EMBL" id="CAF95530.1"/>
    </source>
</evidence>
<gene>
    <name evidence="13" type="ORF">GSTENG00012228001</name>
</gene>
<evidence type="ECO:0000256" key="4">
    <source>
        <dbReference type="ARBA" id="ARBA00022692"/>
    </source>
</evidence>
<dbReference type="PANTHER" id="PTHR12137:SF4">
    <property type="entry name" value="CARBOHYDRATE SULFOTRANSFERASE 12"/>
    <property type="match status" value="1"/>
</dbReference>
<feature type="region of interest" description="Disordered" evidence="12">
    <location>
        <begin position="79"/>
        <end position="100"/>
    </location>
</feature>
<evidence type="ECO:0000256" key="6">
    <source>
        <dbReference type="ARBA" id="ARBA00022989"/>
    </source>
</evidence>
<keyword evidence="8 11" id="KW-0472">Membrane</keyword>
<evidence type="ECO:0000256" key="9">
    <source>
        <dbReference type="ARBA" id="ARBA00023180"/>
    </source>
</evidence>
<reference evidence="13" key="2">
    <citation type="submission" date="2004-02" db="EMBL/GenBank/DDBJ databases">
        <authorList>
            <consortium name="Genoscope"/>
            <consortium name="Whitehead Institute Centre for Genome Research"/>
        </authorList>
    </citation>
    <scope>NUCLEOTIDE SEQUENCE</scope>
</reference>
<dbReference type="EC" id="2.8.2.-" evidence="11"/>
<reference evidence="13" key="1">
    <citation type="journal article" date="2004" name="Nature">
        <title>Genome duplication in the teleost fish Tetraodon nigroviridis reveals the early vertebrate proto-karyotype.</title>
        <authorList>
            <person name="Jaillon O."/>
            <person name="Aury J.-M."/>
            <person name="Brunet F."/>
            <person name="Petit J.-L."/>
            <person name="Stange-Thomann N."/>
            <person name="Mauceli E."/>
            <person name="Bouneau L."/>
            <person name="Fischer C."/>
            <person name="Ozouf-Costaz C."/>
            <person name="Bernot A."/>
            <person name="Nicaud S."/>
            <person name="Jaffe D."/>
            <person name="Fisher S."/>
            <person name="Lutfalla G."/>
            <person name="Dossat C."/>
            <person name="Segurens B."/>
            <person name="Dasilva C."/>
            <person name="Salanoubat M."/>
            <person name="Levy M."/>
            <person name="Boudet N."/>
            <person name="Castellano S."/>
            <person name="Anthouard V."/>
            <person name="Jubin C."/>
            <person name="Castelli V."/>
            <person name="Katinka M."/>
            <person name="Vacherie B."/>
            <person name="Biemont C."/>
            <person name="Skalli Z."/>
            <person name="Cattolico L."/>
            <person name="Poulain J."/>
            <person name="De Berardinis V."/>
            <person name="Cruaud C."/>
            <person name="Duprat S."/>
            <person name="Brottier P."/>
            <person name="Coutanceau J.-P."/>
            <person name="Gouzy J."/>
            <person name="Parra G."/>
            <person name="Lardier G."/>
            <person name="Chapple C."/>
            <person name="McKernan K.J."/>
            <person name="McEwan P."/>
            <person name="Bosak S."/>
            <person name="Kellis M."/>
            <person name="Volff J.-N."/>
            <person name="Guigo R."/>
            <person name="Zody M.C."/>
            <person name="Mesirov J."/>
            <person name="Lindblad-Toh K."/>
            <person name="Birren B."/>
            <person name="Nusbaum C."/>
            <person name="Kahn D."/>
            <person name="Robinson-Rechavi M."/>
            <person name="Laudet V."/>
            <person name="Schachter V."/>
            <person name="Quetier F."/>
            <person name="Saurin W."/>
            <person name="Scarpelli C."/>
            <person name="Wincker P."/>
            <person name="Lander E.S."/>
            <person name="Weissenbach J."/>
            <person name="Roest Crollius H."/>
        </authorList>
    </citation>
    <scope>NUCLEOTIDE SEQUENCE [LARGE SCALE GENOMIC DNA]</scope>
</reference>
<dbReference type="InterPro" id="IPR005331">
    <property type="entry name" value="Sulfotransferase"/>
</dbReference>
<evidence type="ECO:0000256" key="5">
    <source>
        <dbReference type="ARBA" id="ARBA00022968"/>
    </source>
</evidence>
<dbReference type="KEGG" id="tng:GSTEN00012228G001"/>
<dbReference type="GO" id="GO:0008146">
    <property type="term" value="F:sulfotransferase activity"/>
    <property type="evidence" value="ECO:0007669"/>
    <property type="project" value="InterPro"/>
</dbReference>
<keyword evidence="4 11" id="KW-0812">Transmembrane</keyword>
<comment type="subcellular location">
    <subcellularLocation>
        <location evidence="1 11">Golgi apparatus membrane</location>
        <topology evidence="1 11">Single-pass type II membrane protein</topology>
    </subcellularLocation>
</comment>
<evidence type="ECO:0000256" key="11">
    <source>
        <dbReference type="RuleBase" id="RU364020"/>
    </source>
</evidence>
<feature type="non-terminal residue" evidence="13">
    <location>
        <position position="1"/>
    </location>
</feature>
<dbReference type="AlphaFoldDB" id="Q4SV02"/>